<evidence type="ECO:0000313" key="2">
    <source>
        <dbReference type="EMBL" id="EFM47271.1"/>
    </source>
</evidence>
<organism evidence="2 3">
    <name type="scientific">Mobiluncus mulieris ATCC 35239</name>
    <dbReference type="NCBI Taxonomy" id="871571"/>
    <lineage>
        <taxon>Bacteria</taxon>
        <taxon>Bacillati</taxon>
        <taxon>Actinomycetota</taxon>
        <taxon>Actinomycetes</taxon>
        <taxon>Actinomycetales</taxon>
        <taxon>Actinomycetaceae</taxon>
        <taxon>Mobiluncus</taxon>
    </lineage>
</organism>
<dbReference type="HOGENOM" id="CLU_2862895_0_0_11"/>
<keyword evidence="3" id="KW-1185">Reference proteome</keyword>
<feature type="compositionally biased region" description="Basic residues" evidence="1">
    <location>
        <begin position="1"/>
        <end position="10"/>
    </location>
</feature>
<gene>
    <name evidence="2" type="ORF">HMPREF0580_0011</name>
</gene>
<reference evidence="2" key="1">
    <citation type="submission" date="2010-08" db="EMBL/GenBank/DDBJ databases">
        <authorList>
            <person name="Muzny D."/>
            <person name="Qin X."/>
            <person name="Deng J."/>
            <person name="Jiang H."/>
            <person name="Liu Y."/>
            <person name="Qu J."/>
            <person name="Song X.-Z."/>
            <person name="Zhang L."/>
            <person name="Thornton R."/>
            <person name="Coyle M."/>
            <person name="Francisco L."/>
            <person name="Jackson L."/>
            <person name="Javaid M."/>
            <person name="Korchina V."/>
            <person name="Kovar C."/>
            <person name="Mata R."/>
            <person name="Mathew T."/>
            <person name="Ngo R."/>
            <person name="Nguyen L."/>
            <person name="Nguyen N."/>
            <person name="Okwuonu G."/>
            <person name="Ongeri F."/>
            <person name="Pham C."/>
            <person name="Simmons D."/>
            <person name="Wilczek-Boney K."/>
            <person name="Hale W."/>
            <person name="Jakkamsetti A."/>
            <person name="Pham P."/>
            <person name="Ruth R."/>
            <person name="San Lucas F."/>
            <person name="Warren J."/>
            <person name="Zhang J."/>
            <person name="Zhao Z."/>
            <person name="Zhou C."/>
            <person name="Zhu D."/>
            <person name="Lee S."/>
            <person name="Bess C."/>
            <person name="Blankenburg K."/>
            <person name="Forbes L."/>
            <person name="Fu Q."/>
            <person name="Gubbala S."/>
            <person name="Hirani K."/>
            <person name="Jayaseelan J.C."/>
            <person name="Lara F."/>
            <person name="Munidasa M."/>
            <person name="Palculict T."/>
            <person name="Patil S."/>
            <person name="Pu L.-L."/>
            <person name="Saada N."/>
            <person name="Tang L."/>
            <person name="Weissenberger G."/>
            <person name="Zhu Y."/>
            <person name="Hemphill L."/>
            <person name="Shang Y."/>
            <person name="Youmans B."/>
            <person name="Ayvaz T."/>
            <person name="Ross M."/>
            <person name="Santibanez J."/>
            <person name="Aqrawi P."/>
            <person name="Gross S."/>
            <person name="Joshi V."/>
            <person name="Fowler G."/>
            <person name="Nazareth L."/>
            <person name="Reid J."/>
            <person name="Worley K."/>
            <person name="Petrosino J."/>
            <person name="Highlander S."/>
            <person name="Gibbs R."/>
        </authorList>
    </citation>
    <scope>NUCLEOTIDE SEQUENCE [LARGE SCALE GENOMIC DNA]</scope>
    <source>
        <strain evidence="2">ATCC 35239</strain>
    </source>
</reference>
<feature type="region of interest" description="Disordered" evidence="1">
    <location>
        <begin position="1"/>
        <end position="64"/>
    </location>
</feature>
<sequence>MHKIRPKNRAFKQILPTPVHPSHQHPQKIPADQNPKTKSRFAANLKKGQDPLSVPERNQRRYSK</sequence>
<protein>
    <submittedName>
        <fullName evidence="2">Uncharacterized protein</fullName>
    </submittedName>
</protein>
<accession>E0QM97</accession>
<name>E0QM97_9ACTO</name>
<evidence type="ECO:0000256" key="1">
    <source>
        <dbReference type="SAM" id="MobiDB-lite"/>
    </source>
</evidence>
<proteinExistence type="predicted"/>
<evidence type="ECO:0000313" key="3">
    <source>
        <dbReference type="Proteomes" id="UP000003045"/>
    </source>
</evidence>
<dbReference type="STRING" id="871571.HMPREF0580_0011"/>
<dbReference type="AlphaFoldDB" id="E0QM97"/>
<dbReference type="Proteomes" id="UP000003045">
    <property type="component" value="Unassembled WGS sequence"/>
</dbReference>
<dbReference type="EMBL" id="AEET01000008">
    <property type="protein sequence ID" value="EFM47271.1"/>
    <property type="molecule type" value="Genomic_DNA"/>
</dbReference>
<comment type="caution">
    <text evidence="2">The sequence shown here is derived from an EMBL/GenBank/DDBJ whole genome shotgun (WGS) entry which is preliminary data.</text>
</comment>